<dbReference type="PANTHER" id="PTHR11481:SF64">
    <property type="entry name" value="FC RECEPTOR-LIKE PROTEIN 4"/>
    <property type="match status" value="1"/>
</dbReference>
<keyword evidence="8" id="KW-1185">Reference proteome</keyword>
<evidence type="ECO:0000256" key="4">
    <source>
        <dbReference type="SAM" id="Phobius"/>
    </source>
</evidence>
<dbReference type="Gene3D" id="2.60.40.10">
    <property type="entry name" value="Immunoglobulins"/>
    <property type="match status" value="1"/>
</dbReference>
<dbReference type="InterPro" id="IPR007110">
    <property type="entry name" value="Ig-like_dom"/>
</dbReference>
<keyword evidence="4" id="KW-0812">Transmembrane</keyword>
<feature type="chain" id="PRO_5040140004" description="Ig-like domain-containing protein" evidence="5">
    <location>
        <begin position="23"/>
        <end position="238"/>
    </location>
</feature>
<feature type="signal peptide" evidence="5">
    <location>
        <begin position="1"/>
        <end position="22"/>
    </location>
</feature>
<name>A0A9Q1JA20_SYNKA</name>
<feature type="domain" description="Ig-like" evidence="6">
    <location>
        <begin position="26"/>
        <end position="104"/>
    </location>
</feature>
<protein>
    <recommendedName>
        <fullName evidence="6">Ig-like domain-containing protein</fullName>
    </recommendedName>
</protein>
<keyword evidence="4" id="KW-0472">Membrane</keyword>
<dbReference type="AlphaFoldDB" id="A0A9Q1JA20"/>
<dbReference type="PANTHER" id="PTHR11481">
    <property type="entry name" value="IMMUNOGLOBULIN FC RECEPTOR"/>
    <property type="match status" value="1"/>
</dbReference>
<reference evidence="7" key="1">
    <citation type="journal article" date="2023" name="Science">
        <title>Genome structures resolve the early diversification of teleost fishes.</title>
        <authorList>
            <person name="Parey E."/>
            <person name="Louis A."/>
            <person name="Montfort J."/>
            <person name="Bouchez O."/>
            <person name="Roques C."/>
            <person name="Iampietro C."/>
            <person name="Lluch J."/>
            <person name="Castinel A."/>
            <person name="Donnadieu C."/>
            <person name="Desvignes T."/>
            <person name="Floi Bucao C."/>
            <person name="Jouanno E."/>
            <person name="Wen M."/>
            <person name="Mejri S."/>
            <person name="Dirks R."/>
            <person name="Jansen H."/>
            <person name="Henkel C."/>
            <person name="Chen W.J."/>
            <person name="Zahm M."/>
            <person name="Cabau C."/>
            <person name="Klopp C."/>
            <person name="Thompson A.W."/>
            <person name="Robinson-Rechavi M."/>
            <person name="Braasch I."/>
            <person name="Lecointre G."/>
            <person name="Bobe J."/>
            <person name="Postlethwait J.H."/>
            <person name="Berthelot C."/>
            <person name="Roest Crollius H."/>
            <person name="Guiguen Y."/>
        </authorList>
    </citation>
    <scope>NUCLEOTIDE SEQUENCE</scope>
    <source>
        <strain evidence="7">WJC10195</strain>
    </source>
</reference>
<dbReference type="Proteomes" id="UP001152622">
    <property type="component" value="Chromosome 2"/>
</dbReference>
<evidence type="ECO:0000256" key="2">
    <source>
        <dbReference type="ARBA" id="ARBA00023157"/>
    </source>
</evidence>
<dbReference type="InterPro" id="IPR013783">
    <property type="entry name" value="Ig-like_fold"/>
</dbReference>
<dbReference type="GO" id="GO:0006955">
    <property type="term" value="P:immune response"/>
    <property type="evidence" value="ECO:0007669"/>
    <property type="project" value="TreeGrafter"/>
</dbReference>
<dbReference type="SMART" id="SM00409">
    <property type="entry name" value="IG"/>
    <property type="match status" value="1"/>
</dbReference>
<dbReference type="GO" id="GO:0004888">
    <property type="term" value="F:transmembrane signaling receptor activity"/>
    <property type="evidence" value="ECO:0007669"/>
    <property type="project" value="TreeGrafter"/>
</dbReference>
<dbReference type="GO" id="GO:0009897">
    <property type="term" value="C:external side of plasma membrane"/>
    <property type="evidence" value="ECO:0007669"/>
    <property type="project" value="TreeGrafter"/>
</dbReference>
<dbReference type="SMART" id="SM00408">
    <property type="entry name" value="IGc2"/>
    <property type="match status" value="1"/>
</dbReference>
<evidence type="ECO:0000256" key="5">
    <source>
        <dbReference type="SAM" id="SignalP"/>
    </source>
</evidence>
<dbReference type="PROSITE" id="PS50835">
    <property type="entry name" value="IG_LIKE"/>
    <property type="match status" value="1"/>
</dbReference>
<dbReference type="InterPro" id="IPR036179">
    <property type="entry name" value="Ig-like_dom_sf"/>
</dbReference>
<evidence type="ECO:0000256" key="3">
    <source>
        <dbReference type="SAM" id="MobiDB-lite"/>
    </source>
</evidence>
<dbReference type="SUPFAM" id="SSF48726">
    <property type="entry name" value="Immunoglobulin"/>
    <property type="match status" value="1"/>
</dbReference>
<dbReference type="EMBL" id="JAINUF010000002">
    <property type="protein sequence ID" value="KAJ8377084.1"/>
    <property type="molecule type" value="Genomic_DNA"/>
</dbReference>
<keyword evidence="2" id="KW-1015">Disulfide bond</keyword>
<dbReference type="GO" id="GO:0007166">
    <property type="term" value="P:cell surface receptor signaling pathway"/>
    <property type="evidence" value="ECO:0007669"/>
    <property type="project" value="TreeGrafter"/>
</dbReference>
<gene>
    <name evidence="7" type="ORF">SKAU_G00076640</name>
</gene>
<dbReference type="InterPro" id="IPR003598">
    <property type="entry name" value="Ig_sub2"/>
</dbReference>
<feature type="transmembrane region" description="Helical" evidence="4">
    <location>
        <begin position="158"/>
        <end position="181"/>
    </location>
</feature>
<evidence type="ECO:0000313" key="7">
    <source>
        <dbReference type="EMBL" id="KAJ8377084.1"/>
    </source>
</evidence>
<accession>A0A9Q1JA20</accession>
<sequence>MMGVPSFAVVLVITAALHPGMSQDGPMIIQSPAQPLAEGSSVTLRCLHWQQSANTTAFYRDGVEILSSNSTEMTIRNVTREDQGHYKCTDSNGTESPESWLSVQAVVPTMQQVSPTKLQLPSTLPTEAGVPTTQWISPTKLQLPSTLPSEAASPADSWLMVVVPCCILGLLLILALMLLALHHRSPLSSSPVGGSQREGPKGEGPQTKSDMTEIQWDIPWTETEAALLGRTQDEEQGI</sequence>
<dbReference type="InterPro" id="IPR003599">
    <property type="entry name" value="Ig_sub"/>
</dbReference>
<evidence type="ECO:0000256" key="1">
    <source>
        <dbReference type="ARBA" id="ARBA00022729"/>
    </source>
</evidence>
<dbReference type="OrthoDB" id="6151406at2759"/>
<comment type="caution">
    <text evidence="7">The sequence shown here is derived from an EMBL/GenBank/DDBJ whole genome shotgun (WGS) entry which is preliminary data.</text>
</comment>
<organism evidence="7 8">
    <name type="scientific">Synaphobranchus kaupii</name>
    <name type="common">Kaup's arrowtooth eel</name>
    <dbReference type="NCBI Taxonomy" id="118154"/>
    <lineage>
        <taxon>Eukaryota</taxon>
        <taxon>Metazoa</taxon>
        <taxon>Chordata</taxon>
        <taxon>Craniata</taxon>
        <taxon>Vertebrata</taxon>
        <taxon>Euteleostomi</taxon>
        <taxon>Actinopterygii</taxon>
        <taxon>Neopterygii</taxon>
        <taxon>Teleostei</taxon>
        <taxon>Anguilliformes</taxon>
        <taxon>Synaphobranchidae</taxon>
        <taxon>Synaphobranchus</taxon>
    </lineage>
</organism>
<dbReference type="InterPro" id="IPR050488">
    <property type="entry name" value="Ig_Fc_receptor"/>
</dbReference>
<proteinExistence type="predicted"/>
<evidence type="ECO:0000313" key="8">
    <source>
        <dbReference type="Proteomes" id="UP001152622"/>
    </source>
</evidence>
<feature type="region of interest" description="Disordered" evidence="3">
    <location>
        <begin position="187"/>
        <end position="215"/>
    </location>
</feature>
<dbReference type="Pfam" id="PF13895">
    <property type="entry name" value="Ig_2"/>
    <property type="match status" value="1"/>
</dbReference>
<keyword evidence="1 5" id="KW-0732">Signal</keyword>
<keyword evidence="4" id="KW-1133">Transmembrane helix</keyword>
<evidence type="ECO:0000259" key="6">
    <source>
        <dbReference type="PROSITE" id="PS50835"/>
    </source>
</evidence>